<evidence type="ECO:0000313" key="15">
    <source>
        <dbReference type="EMBL" id="CCE63894.1"/>
    </source>
</evidence>
<evidence type="ECO:0000256" key="3">
    <source>
        <dbReference type="ARBA" id="ARBA00012958"/>
    </source>
</evidence>
<keyword evidence="11 13" id="KW-0753">Steroid metabolism</keyword>
<keyword evidence="10 13" id="KW-0443">Lipid metabolism</keyword>
<keyword evidence="16" id="KW-1185">Reference proteome</keyword>
<keyword evidence="5 13" id="KW-0808">Transferase</keyword>
<dbReference type="UniPathway" id="UPA00057">
    <property type="reaction ID" value="UER00099"/>
</dbReference>
<evidence type="ECO:0000256" key="6">
    <source>
        <dbReference type="ARBA" id="ARBA00022741"/>
    </source>
</evidence>
<dbReference type="GO" id="GO:0031388">
    <property type="term" value="P:organic acid phosphorylation"/>
    <property type="evidence" value="ECO:0007669"/>
    <property type="project" value="EnsemblFungi"/>
</dbReference>
<evidence type="ECO:0000256" key="5">
    <source>
        <dbReference type="ARBA" id="ARBA00022679"/>
    </source>
</evidence>
<keyword evidence="7 13" id="KW-0418">Kinase</keyword>
<dbReference type="NCBIfam" id="TIGR01219">
    <property type="entry name" value="Pmev_kin_ERG8"/>
    <property type="match status" value="1"/>
</dbReference>
<protein>
    <recommendedName>
        <fullName evidence="3 13">Phosphomevalonate kinase</fullName>
        <ecNumber evidence="3 13">2.7.4.2</ecNumber>
    </recommendedName>
</protein>
<dbReference type="PANTHER" id="PTHR31814">
    <property type="match status" value="1"/>
</dbReference>
<evidence type="ECO:0000256" key="7">
    <source>
        <dbReference type="ARBA" id="ARBA00022777"/>
    </source>
</evidence>
<evidence type="ECO:0000256" key="2">
    <source>
        <dbReference type="ARBA" id="ARBA00006495"/>
    </source>
</evidence>
<dbReference type="InterPro" id="IPR020568">
    <property type="entry name" value="Ribosomal_Su5_D2-typ_SF"/>
</dbReference>
<name>G8BVG6_TETPH</name>
<dbReference type="PANTHER" id="PTHR31814:SF2">
    <property type="entry name" value="PHOSPHOMEVALONATE KINASE"/>
    <property type="match status" value="1"/>
</dbReference>
<dbReference type="OMA" id="LVIHRTM"/>
<dbReference type="InterPro" id="IPR035102">
    <property type="entry name" value="Phosphomevalonate_kinase"/>
</dbReference>
<dbReference type="Pfam" id="PF00288">
    <property type="entry name" value="GHMP_kinases_N"/>
    <property type="match status" value="1"/>
</dbReference>
<sequence length="456" mass="50910">MVNGSKAFSAPGKAMLAGGYLVLDPKYISYVIALSSRMHSVVNTTSLEDKVDANKIHVTVSSSQFNNDQWVFDMKYLNGGFFPEEVNGLKNPFLKMALFNVFNYFKPTLSATPDINIEIFSDAGYHSQNDSDIKRNQFKHFNFHKNTITEVPKTGLGSSAGLVTVVTTALISVFNNSLDVTSAKDLNQIHNLTQVAHCQAQGKVGSGFDVAAATYGSIVYRRFVQELITNLPETFQGDDLKDYQEALTKLVDNTDWGIKNDVIRLPHGLRLIMGDVNSGSETPKLVAKVKQWYESNLPRSLEIYTKIDEGNRNFIKFITELNELHDNDETKYKALIKTLETDHENVMSHPEFANIKNAVSVIRENFRLITKESGADIEPEVQTQLLDKCLTLKGVLTGMVPGAGGYDAISLLTTVDTDLKKQTYGNLEFQNVTWLDLEQADVGVVEENPEHYKNFI</sequence>
<evidence type="ECO:0000256" key="12">
    <source>
        <dbReference type="ARBA" id="ARBA00029326"/>
    </source>
</evidence>
<keyword evidence="4 13" id="KW-0444">Lipid biosynthesis</keyword>
<dbReference type="RefSeq" id="XP_003686328.1">
    <property type="nucleotide sequence ID" value="XM_003686280.1"/>
</dbReference>
<dbReference type="GeneID" id="11535708"/>
<dbReference type="SUPFAM" id="SSF54211">
    <property type="entry name" value="Ribosomal protein S5 domain 2-like"/>
    <property type="match status" value="1"/>
</dbReference>
<dbReference type="OrthoDB" id="10262935at2759"/>
<evidence type="ECO:0000256" key="11">
    <source>
        <dbReference type="ARBA" id="ARBA00023221"/>
    </source>
</evidence>
<comment type="similarity">
    <text evidence="2 13">Belongs to the GHMP kinase family. Mevalonate kinase subfamily.</text>
</comment>
<dbReference type="PROSITE" id="PS00627">
    <property type="entry name" value="GHMP_KINASES_ATP"/>
    <property type="match status" value="1"/>
</dbReference>
<dbReference type="InterPro" id="IPR016005">
    <property type="entry name" value="Erg8"/>
</dbReference>
<dbReference type="Proteomes" id="UP000005666">
    <property type="component" value="Chromosome 7"/>
</dbReference>
<proteinExistence type="inferred from homology"/>
<dbReference type="PIRSF" id="PIRSF017288">
    <property type="entry name" value="PMK_GHMP_euk"/>
    <property type="match status" value="1"/>
</dbReference>
<dbReference type="GO" id="GO:0010142">
    <property type="term" value="P:farnesyl diphosphate biosynthetic process, mevalonate pathway"/>
    <property type="evidence" value="ECO:0007669"/>
    <property type="project" value="EnsemblFungi"/>
</dbReference>
<organism evidence="15 16">
    <name type="scientific">Tetrapisispora phaffii (strain ATCC 24235 / CBS 4417 / NBRC 1672 / NRRL Y-8282 / UCD 70-5)</name>
    <name type="common">Yeast</name>
    <name type="synonym">Fabospora phaffii</name>
    <dbReference type="NCBI Taxonomy" id="1071381"/>
    <lineage>
        <taxon>Eukaryota</taxon>
        <taxon>Fungi</taxon>
        <taxon>Dikarya</taxon>
        <taxon>Ascomycota</taxon>
        <taxon>Saccharomycotina</taxon>
        <taxon>Saccharomycetes</taxon>
        <taxon>Saccharomycetales</taxon>
        <taxon>Saccharomycetaceae</taxon>
        <taxon>Tetrapisispora</taxon>
    </lineage>
</organism>
<keyword evidence="8" id="KW-0067">ATP-binding</keyword>
<evidence type="ECO:0000256" key="4">
    <source>
        <dbReference type="ARBA" id="ARBA00022516"/>
    </source>
</evidence>
<dbReference type="FunFam" id="3.30.230.10:FF:000101">
    <property type="entry name" value="Phosphomevalonate kinase"/>
    <property type="match status" value="1"/>
</dbReference>
<evidence type="ECO:0000256" key="13">
    <source>
        <dbReference type="PIRNR" id="PIRNR017288"/>
    </source>
</evidence>
<dbReference type="HOGENOM" id="CLU_022059_1_0_1"/>
<evidence type="ECO:0000259" key="14">
    <source>
        <dbReference type="Pfam" id="PF00288"/>
    </source>
</evidence>
<comment type="catalytic activity">
    <reaction evidence="12">
        <text>(R)-5-phosphomevalonate + ATP = (R)-5-diphosphomevalonate + ADP</text>
        <dbReference type="Rhea" id="RHEA:16341"/>
        <dbReference type="ChEBI" id="CHEBI:30616"/>
        <dbReference type="ChEBI" id="CHEBI:57557"/>
        <dbReference type="ChEBI" id="CHEBI:58146"/>
        <dbReference type="ChEBI" id="CHEBI:456216"/>
        <dbReference type="EC" id="2.7.4.2"/>
    </reaction>
    <physiologicalReaction direction="left-to-right" evidence="12">
        <dbReference type="Rhea" id="RHEA:16342"/>
    </physiologicalReaction>
</comment>
<dbReference type="InterPro" id="IPR014721">
    <property type="entry name" value="Ribsml_uS5_D2-typ_fold_subgr"/>
</dbReference>
<dbReference type="InterPro" id="IPR006204">
    <property type="entry name" value="GHMP_kinase_N_dom"/>
</dbReference>
<dbReference type="eggNOG" id="KOG4519">
    <property type="taxonomic scope" value="Eukaryota"/>
</dbReference>
<dbReference type="STRING" id="1071381.G8BVG6"/>
<dbReference type="KEGG" id="tpf:TPHA_0G00580"/>
<dbReference type="AlphaFoldDB" id="G8BVG6"/>
<comment type="pathway">
    <text evidence="1 13">Isoprenoid biosynthesis; isopentenyl diphosphate biosynthesis via mevalonate pathway; isopentenyl diphosphate from (R)-mevalonate: step 2/3.</text>
</comment>
<dbReference type="EC" id="2.7.4.2" evidence="3 13"/>
<reference evidence="15 16" key="1">
    <citation type="journal article" date="2011" name="Proc. Natl. Acad. Sci. U.S.A.">
        <title>Evolutionary erosion of yeast sex chromosomes by mating-type switching accidents.</title>
        <authorList>
            <person name="Gordon J.L."/>
            <person name="Armisen D."/>
            <person name="Proux-Wera E."/>
            <person name="Oheigeartaigh S.S."/>
            <person name="Byrne K.P."/>
            <person name="Wolfe K.H."/>
        </authorList>
    </citation>
    <scope>NUCLEOTIDE SEQUENCE [LARGE SCALE GENOMIC DNA]</scope>
    <source>
        <strain evidence="16">ATCC 24235 / CBS 4417 / NBRC 1672 / NRRL Y-8282 / UCD 70-5</strain>
    </source>
</reference>
<dbReference type="GO" id="GO:0005524">
    <property type="term" value="F:ATP binding"/>
    <property type="evidence" value="ECO:0007669"/>
    <property type="project" value="UniProtKB-UniRule"/>
</dbReference>
<evidence type="ECO:0000256" key="9">
    <source>
        <dbReference type="ARBA" id="ARBA00022955"/>
    </source>
</evidence>
<gene>
    <name evidence="15" type="primary">TPHA0G00580</name>
    <name evidence="15" type="ordered locus">TPHA_0G00580</name>
</gene>
<dbReference type="Gene3D" id="3.30.230.10">
    <property type="match status" value="1"/>
</dbReference>
<evidence type="ECO:0000256" key="1">
    <source>
        <dbReference type="ARBA" id="ARBA00005017"/>
    </source>
</evidence>
<dbReference type="InterPro" id="IPR006203">
    <property type="entry name" value="GHMP_knse_ATP-bd_CS"/>
</dbReference>
<dbReference type="GO" id="GO:0006696">
    <property type="term" value="P:ergosterol biosynthetic process"/>
    <property type="evidence" value="ECO:0007669"/>
    <property type="project" value="EnsemblFungi"/>
</dbReference>
<evidence type="ECO:0000256" key="8">
    <source>
        <dbReference type="ARBA" id="ARBA00022840"/>
    </source>
</evidence>
<feature type="domain" description="GHMP kinase N-terminal" evidence="14">
    <location>
        <begin position="141"/>
        <end position="216"/>
    </location>
</feature>
<dbReference type="EMBL" id="HE612862">
    <property type="protein sequence ID" value="CCE63894.1"/>
    <property type="molecule type" value="Genomic_DNA"/>
</dbReference>
<keyword evidence="6" id="KW-0547">Nucleotide-binding</keyword>
<evidence type="ECO:0000256" key="10">
    <source>
        <dbReference type="ARBA" id="ARBA00023098"/>
    </source>
</evidence>
<evidence type="ECO:0000313" key="16">
    <source>
        <dbReference type="Proteomes" id="UP000005666"/>
    </source>
</evidence>
<dbReference type="GO" id="GO:0004631">
    <property type="term" value="F:phosphomevalonate kinase activity"/>
    <property type="evidence" value="ECO:0007669"/>
    <property type="project" value="UniProtKB-UniRule"/>
</dbReference>
<dbReference type="GO" id="GO:0005777">
    <property type="term" value="C:peroxisome"/>
    <property type="evidence" value="ECO:0007669"/>
    <property type="project" value="TreeGrafter"/>
</dbReference>
<dbReference type="GO" id="GO:0019287">
    <property type="term" value="P:isopentenyl diphosphate biosynthetic process, mevalonate pathway"/>
    <property type="evidence" value="ECO:0007669"/>
    <property type="project" value="UniProtKB-UniRule"/>
</dbReference>
<keyword evidence="9 13" id="KW-0752">Steroid biosynthesis</keyword>
<accession>G8BVG6</accession>